<dbReference type="AlphaFoldDB" id="A0AA36B2X4"/>
<feature type="compositionally biased region" description="Acidic residues" evidence="1">
    <location>
        <begin position="31"/>
        <end position="46"/>
    </location>
</feature>
<evidence type="ECO:0000256" key="1">
    <source>
        <dbReference type="SAM" id="MobiDB-lite"/>
    </source>
</evidence>
<protein>
    <submittedName>
        <fullName evidence="2">Uncharacterized protein</fullName>
    </submittedName>
</protein>
<accession>A0AA36B2X4</accession>
<dbReference type="EMBL" id="OX597821">
    <property type="protein sequence ID" value="CAI9726639.1"/>
    <property type="molecule type" value="Genomic_DNA"/>
</dbReference>
<evidence type="ECO:0000313" key="3">
    <source>
        <dbReference type="Proteomes" id="UP001162480"/>
    </source>
</evidence>
<name>A0AA36B2X4_OCTVU</name>
<dbReference type="Proteomes" id="UP001162480">
    <property type="component" value="Chromosome 8"/>
</dbReference>
<keyword evidence="3" id="KW-1185">Reference proteome</keyword>
<feature type="region of interest" description="Disordered" evidence="1">
    <location>
        <begin position="27"/>
        <end position="67"/>
    </location>
</feature>
<reference evidence="2" key="1">
    <citation type="submission" date="2023-08" db="EMBL/GenBank/DDBJ databases">
        <authorList>
            <person name="Alioto T."/>
            <person name="Alioto T."/>
            <person name="Gomez Garrido J."/>
        </authorList>
    </citation>
    <scope>NUCLEOTIDE SEQUENCE</scope>
</reference>
<sequence length="67" mass="7626">MPDNELRENTVKEKVVVESFKKYDVSNTLDGTEDDLLFEDIDDPDPIAENSSDEERTSNMDGNSENE</sequence>
<gene>
    <name evidence="2" type="ORF">OCTVUL_1B031210</name>
</gene>
<organism evidence="2 3">
    <name type="scientific">Octopus vulgaris</name>
    <name type="common">Common octopus</name>
    <dbReference type="NCBI Taxonomy" id="6645"/>
    <lineage>
        <taxon>Eukaryota</taxon>
        <taxon>Metazoa</taxon>
        <taxon>Spiralia</taxon>
        <taxon>Lophotrochozoa</taxon>
        <taxon>Mollusca</taxon>
        <taxon>Cephalopoda</taxon>
        <taxon>Coleoidea</taxon>
        <taxon>Octopodiformes</taxon>
        <taxon>Octopoda</taxon>
        <taxon>Incirrata</taxon>
        <taxon>Octopodidae</taxon>
        <taxon>Octopus</taxon>
    </lineage>
</organism>
<evidence type="ECO:0000313" key="2">
    <source>
        <dbReference type="EMBL" id="CAI9726639.1"/>
    </source>
</evidence>
<proteinExistence type="predicted"/>